<protein>
    <submittedName>
        <fullName evidence="3">Uncharacterized protein</fullName>
    </submittedName>
</protein>
<evidence type="ECO:0000256" key="2">
    <source>
        <dbReference type="ARBA" id="ARBA00023043"/>
    </source>
</evidence>
<keyword evidence="2" id="KW-0040">ANK repeat</keyword>
<name>A0A6C0DKJ4_9ZZZZ</name>
<dbReference type="PANTHER" id="PTHR24188">
    <property type="entry name" value="ANKYRIN REPEAT PROTEIN"/>
    <property type="match status" value="1"/>
</dbReference>
<dbReference type="PROSITE" id="PS50088">
    <property type="entry name" value="ANK_REPEAT"/>
    <property type="match status" value="2"/>
</dbReference>
<sequence>MNKFIDVIRSNNYTSIIDFGANCKISYVVDDFIKNKKSPLWYMVKNDKEFNEYIFTYLIDVYEAELDTKNEDGQTLLIYCIEKGYTNMIDMLISNDCDLDLQDNVGMSALHYAVYNLDVNTVKLLLLSEIDVSLKDNCKQTALDYVINGAHHQFIDDPESKRETCFKLISITRYSGSQK</sequence>
<evidence type="ECO:0000256" key="1">
    <source>
        <dbReference type="ARBA" id="ARBA00022737"/>
    </source>
</evidence>
<evidence type="ECO:0000313" key="3">
    <source>
        <dbReference type="EMBL" id="QHT16951.1"/>
    </source>
</evidence>
<proteinExistence type="predicted"/>
<keyword evidence="1" id="KW-0677">Repeat</keyword>
<dbReference type="Pfam" id="PF12796">
    <property type="entry name" value="Ank_2"/>
    <property type="match status" value="1"/>
</dbReference>
<accession>A0A6C0DKJ4</accession>
<reference evidence="3" key="1">
    <citation type="journal article" date="2020" name="Nature">
        <title>Giant virus diversity and host interactions through global metagenomics.</title>
        <authorList>
            <person name="Schulz F."/>
            <person name="Roux S."/>
            <person name="Paez-Espino D."/>
            <person name="Jungbluth S."/>
            <person name="Walsh D.A."/>
            <person name="Denef V.J."/>
            <person name="McMahon K.D."/>
            <person name="Konstantinidis K.T."/>
            <person name="Eloe-Fadrosh E.A."/>
            <person name="Kyrpides N.C."/>
            <person name="Woyke T."/>
        </authorList>
    </citation>
    <scope>NUCLEOTIDE SEQUENCE</scope>
    <source>
        <strain evidence="3">GVMAG-M-3300023174-207</strain>
    </source>
</reference>
<dbReference type="SUPFAM" id="SSF48403">
    <property type="entry name" value="Ankyrin repeat"/>
    <property type="match status" value="1"/>
</dbReference>
<dbReference type="Gene3D" id="1.25.40.20">
    <property type="entry name" value="Ankyrin repeat-containing domain"/>
    <property type="match status" value="1"/>
</dbReference>
<dbReference type="InterPro" id="IPR036770">
    <property type="entry name" value="Ankyrin_rpt-contain_sf"/>
</dbReference>
<dbReference type="PANTHER" id="PTHR24188:SF29">
    <property type="entry name" value="GH09064P"/>
    <property type="match status" value="1"/>
</dbReference>
<dbReference type="PROSITE" id="PS50297">
    <property type="entry name" value="ANK_REP_REGION"/>
    <property type="match status" value="1"/>
</dbReference>
<dbReference type="AlphaFoldDB" id="A0A6C0DKJ4"/>
<dbReference type="InterPro" id="IPR002110">
    <property type="entry name" value="Ankyrin_rpt"/>
</dbReference>
<organism evidence="3">
    <name type="scientific">viral metagenome</name>
    <dbReference type="NCBI Taxonomy" id="1070528"/>
    <lineage>
        <taxon>unclassified sequences</taxon>
        <taxon>metagenomes</taxon>
        <taxon>organismal metagenomes</taxon>
    </lineage>
</organism>
<dbReference type="EMBL" id="MN739628">
    <property type="protein sequence ID" value="QHT16951.1"/>
    <property type="molecule type" value="Genomic_DNA"/>
</dbReference>
<dbReference type="SMART" id="SM00248">
    <property type="entry name" value="ANK"/>
    <property type="match status" value="3"/>
</dbReference>